<dbReference type="InterPro" id="IPR001789">
    <property type="entry name" value="Sig_transdc_resp-reg_receiver"/>
</dbReference>
<dbReference type="CDD" id="cd16922">
    <property type="entry name" value="HATPase_EvgS-ArcB-TorS-like"/>
    <property type="match status" value="1"/>
</dbReference>
<keyword evidence="7" id="KW-0067">ATP-binding</keyword>
<dbReference type="FunFam" id="3.30.565.10:FF:000010">
    <property type="entry name" value="Sensor histidine kinase RcsC"/>
    <property type="match status" value="1"/>
</dbReference>
<dbReference type="PROSITE" id="PS50110">
    <property type="entry name" value="RESPONSE_REGULATORY"/>
    <property type="match status" value="1"/>
</dbReference>
<dbReference type="InterPro" id="IPR036097">
    <property type="entry name" value="HisK_dim/P_sf"/>
</dbReference>
<evidence type="ECO:0000256" key="6">
    <source>
        <dbReference type="ARBA" id="ARBA00022777"/>
    </source>
</evidence>
<evidence type="ECO:0000256" key="8">
    <source>
        <dbReference type="ARBA" id="ARBA00023012"/>
    </source>
</evidence>
<protein>
    <recommendedName>
        <fullName evidence="10">Sensory/regulatory protein RpfC</fullName>
        <ecNumber evidence="2">2.7.13.3</ecNumber>
    </recommendedName>
</protein>
<dbReference type="InterPro" id="IPR003594">
    <property type="entry name" value="HATPase_dom"/>
</dbReference>
<evidence type="ECO:0000256" key="10">
    <source>
        <dbReference type="ARBA" id="ARBA00068150"/>
    </source>
</evidence>
<dbReference type="Gene3D" id="1.10.287.130">
    <property type="match status" value="1"/>
</dbReference>
<dbReference type="AlphaFoldDB" id="A0A806KLB3"/>
<evidence type="ECO:0000256" key="11">
    <source>
        <dbReference type="PROSITE-ProRule" id="PRU00169"/>
    </source>
</evidence>
<dbReference type="FunFam" id="1.10.287.130:FF:000002">
    <property type="entry name" value="Two-component osmosensing histidine kinase"/>
    <property type="match status" value="1"/>
</dbReference>
<dbReference type="PRINTS" id="PR00344">
    <property type="entry name" value="BCTRLSENSOR"/>
</dbReference>
<evidence type="ECO:0000256" key="1">
    <source>
        <dbReference type="ARBA" id="ARBA00000085"/>
    </source>
</evidence>
<dbReference type="EMBL" id="JQ844274">
    <property type="protein sequence ID" value="AGS54030.1"/>
    <property type="molecule type" value="Genomic_DNA"/>
</dbReference>
<evidence type="ECO:0000256" key="2">
    <source>
        <dbReference type="ARBA" id="ARBA00012438"/>
    </source>
</evidence>
<dbReference type="Pfam" id="PF00512">
    <property type="entry name" value="HisKA"/>
    <property type="match status" value="1"/>
</dbReference>
<name>A0A806KLB3_9BACT</name>
<dbReference type="SMART" id="SM00388">
    <property type="entry name" value="HisKA"/>
    <property type="match status" value="1"/>
</dbReference>
<dbReference type="PANTHER" id="PTHR45339">
    <property type="entry name" value="HYBRID SIGNAL TRANSDUCTION HISTIDINE KINASE J"/>
    <property type="match status" value="1"/>
</dbReference>
<dbReference type="SUPFAM" id="SSF55785">
    <property type="entry name" value="PYP-like sensor domain (PAS domain)"/>
    <property type="match status" value="1"/>
</dbReference>
<dbReference type="GO" id="GO:0005524">
    <property type="term" value="F:ATP binding"/>
    <property type="evidence" value="ECO:0007669"/>
    <property type="project" value="UniProtKB-KW"/>
</dbReference>
<dbReference type="SUPFAM" id="SSF52172">
    <property type="entry name" value="CheY-like"/>
    <property type="match status" value="1"/>
</dbReference>
<dbReference type="InterPro" id="IPR003661">
    <property type="entry name" value="HisK_dim/P_dom"/>
</dbReference>
<dbReference type="Gene3D" id="3.30.450.20">
    <property type="entry name" value="PAS domain"/>
    <property type="match status" value="2"/>
</dbReference>
<keyword evidence="6 14" id="KW-0418">Kinase</keyword>
<dbReference type="InterPro" id="IPR035965">
    <property type="entry name" value="PAS-like_dom_sf"/>
</dbReference>
<reference evidence="14" key="1">
    <citation type="submission" date="2012-03" db="EMBL/GenBank/DDBJ databases">
        <title>Functional metagenomics reveals considerable lignocellulase gene clusters in the gut microbiome of a wood-feeding higher termite.</title>
        <authorList>
            <person name="Liu N."/>
        </authorList>
    </citation>
    <scope>NUCLEOTIDE SEQUENCE</scope>
</reference>
<dbReference type="SMART" id="SM00448">
    <property type="entry name" value="REC"/>
    <property type="match status" value="1"/>
</dbReference>
<keyword evidence="4" id="KW-0808">Transferase</keyword>
<dbReference type="SMART" id="SM00387">
    <property type="entry name" value="HATPase_c"/>
    <property type="match status" value="1"/>
</dbReference>
<dbReference type="InterPro" id="IPR036890">
    <property type="entry name" value="HATPase_C_sf"/>
</dbReference>
<sequence length="633" mass="70951">MGIIFINDNYELIDCNLEAMAMFNAMDKEQFLAHFHDNSPEYQPNGMLSSEKRKLHLREAAEKGSAVFEWEHKTKSGEPLPCIVTAVRSTYKHQNVQIAHIQDMRGIREAEKLTRLVLDTMPLCAALWNRDMKNFLTNKETQNLLGLKSIEDFVVNFNDYLPEYQPDGRLSAHAVQSFFMDAMTNGYVRGPLTHRSASGELISCEVTAVRIEYNDSFLVATYTRDLRETEAYLKEMSIAHDNLRLALAAAESANQAKTIFLANMSHEIRTPLNSIIGFSELALDDDITPKTGNYLSKILSNGEWLLQIVNDILDISKIEAGKMELERVPFDLHDIFTHCHAAIVPKAQAKGIELYCYAEPALGKKLLGDPVRLRQTLINILSNAVKFTNIGTAKLLASIVASDDKTATIYFEVKDSGIGMTKDQIARIFDPFIQADGSITRKYGGTGLGLSITKNFIEMMGGQLRVESEPGIGSKFSFEIKFDTINDVSETENPKDELVAEIEKPHFEGEILVCEDNEMNQQVICEHLKRVGLTPVVAVNGQEGVDAVVQRLKSGEKPFDLIFMDIHMPVMDGLEASVEIVEMGCRTPIVAMTANIMANDLELYRRNGIADHLGKPFTTQELWRCLLKYIKPV</sequence>
<dbReference type="InterPro" id="IPR005467">
    <property type="entry name" value="His_kinase_dom"/>
</dbReference>
<evidence type="ECO:0000313" key="14">
    <source>
        <dbReference type="EMBL" id="AGS54030.1"/>
    </source>
</evidence>
<evidence type="ECO:0000256" key="3">
    <source>
        <dbReference type="ARBA" id="ARBA00022553"/>
    </source>
</evidence>
<keyword evidence="3 11" id="KW-0597">Phosphoprotein</keyword>
<dbReference type="CDD" id="cd17546">
    <property type="entry name" value="REC_hyHK_CKI1_RcsC-like"/>
    <property type="match status" value="1"/>
</dbReference>
<accession>A0A806KLB3</accession>
<evidence type="ECO:0000256" key="9">
    <source>
        <dbReference type="ARBA" id="ARBA00064003"/>
    </source>
</evidence>
<feature type="domain" description="Histidine kinase" evidence="12">
    <location>
        <begin position="263"/>
        <end position="484"/>
    </location>
</feature>
<evidence type="ECO:0000256" key="7">
    <source>
        <dbReference type="ARBA" id="ARBA00022840"/>
    </source>
</evidence>
<keyword evidence="8" id="KW-0902">Two-component regulatory system</keyword>
<proteinExistence type="predicted"/>
<dbReference type="Gene3D" id="3.40.50.2300">
    <property type="match status" value="1"/>
</dbReference>
<evidence type="ECO:0000256" key="5">
    <source>
        <dbReference type="ARBA" id="ARBA00022741"/>
    </source>
</evidence>
<dbReference type="EC" id="2.7.13.3" evidence="2"/>
<dbReference type="Gene3D" id="3.30.565.10">
    <property type="entry name" value="Histidine kinase-like ATPase, C-terminal domain"/>
    <property type="match status" value="1"/>
</dbReference>
<dbReference type="InterPro" id="IPR011006">
    <property type="entry name" value="CheY-like_superfamily"/>
</dbReference>
<comment type="catalytic activity">
    <reaction evidence="1">
        <text>ATP + protein L-histidine = ADP + protein N-phospho-L-histidine.</text>
        <dbReference type="EC" id="2.7.13.3"/>
    </reaction>
</comment>
<dbReference type="InterPro" id="IPR004358">
    <property type="entry name" value="Sig_transdc_His_kin-like_C"/>
</dbReference>
<evidence type="ECO:0000256" key="4">
    <source>
        <dbReference type="ARBA" id="ARBA00022679"/>
    </source>
</evidence>
<keyword evidence="5" id="KW-0547">Nucleotide-binding</keyword>
<dbReference type="PANTHER" id="PTHR45339:SF1">
    <property type="entry name" value="HYBRID SIGNAL TRANSDUCTION HISTIDINE KINASE J"/>
    <property type="match status" value="1"/>
</dbReference>
<feature type="domain" description="Response regulatory" evidence="13">
    <location>
        <begin position="510"/>
        <end position="630"/>
    </location>
</feature>
<evidence type="ECO:0000259" key="13">
    <source>
        <dbReference type="PROSITE" id="PS50110"/>
    </source>
</evidence>
<dbReference type="Pfam" id="PF02518">
    <property type="entry name" value="HATPase_c"/>
    <property type="match status" value="1"/>
</dbReference>
<comment type="subunit">
    <text evidence="9">At low DSF concentrations, interacts with RpfF.</text>
</comment>
<feature type="modified residue" description="4-aspartylphosphate" evidence="11">
    <location>
        <position position="565"/>
    </location>
</feature>
<organism evidence="14">
    <name type="scientific">uncultured bacterium contig00048</name>
    <dbReference type="NCBI Taxonomy" id="1181533"/>
    <lineage>
        <taxon>Bacteria</taxon>
        <taxon>environmental samples</taxon>
    </lineage>
</organism>
<evidence type="ECO:0000259" key="12">
    <source>
        <dbReference type="PROSITE" id="PS50109"/>
    </source>
</evidence>
<dbReference type="SUPFAM" id="SSF47384">
    <property type="entry name" value="Homodimeric domain of signal transducing histidine kinase"/>
    <property type="match status" value="1"/>
</dbReference>
<dbReference type="GO" id="GO:0000155">
    <property type="term" value="F:phosphorelay sensor kinase activity"/>
    <property type="evidence" value="ECO:0007669"/>
    <property type="project" value="InterPro"/>
</dbReference>
<dbReference type="SUPFAM" id="SSF55874">
    <property type="entry name" value="ATPase domain of HSP90 chaperone/DNA topoisomerase II/histidine kinase"/>
    <property type="match status" value="1"/>
</dbReference>
<dbReference type="PROSITE" id="PS50109">
    <property type="entry name" value="HIS_KIN"/>
    <property type="match status" value="1"/>
</dbReference>
<dbReference type="CDD" id="cd00082">
    <property type="entry name" value="HisKA"/>
    <property type="match status" value="1"/>
</dbReference>
<dbReference type="Pfam" id="PF00072">
    <property type="entry name" value="Response_reg"/>
    <property type="match status" value="1"/>
</dbReference>